<dbReference type="AlphaFoldDB" id="A0A645FY74"/>
<gene>
    <name evidence="1" type="ORF">SDC9_166211</name>
</gene>
<proteinExistence type="predicted"/>
<evidence type="ECO:0000313" key="1">
    <source>
        <dbReference type="EMBL" id="MPN18846.1"/>
    </source>
</evidence>
<comment type="caution">
    <text evidence="1">The sequence shown here is derived from an EMBL/GenBank/DDBJ whole genome shotgun (WGS) entry which is preliminary data.</text>
</comment>
<name>A0A645FY74_9ZZZZ</name>
<protein>
    <submittedName>
        <fullName evidence="1">Uncharacterized protein</fullName>
    </submittedName>
</protein>
<sequence length="256" mass="30667">MIIEDKTFTGTHDNQIFRYKKTLVDDGIDPQNIICVYYKIEEQPQPEAEVDVEFTRDNLLSIFRCFKGTINNPIFTDYLDYLEWIDYEISSYERLPIFEWSPRAYIGLFKQLCNTILEHENRSWGYVSNQTGGFMGLWWDNILSKDELKSIGLDEEHDNLYLQIEDDIITVKYSMAKEQDPDSRARINNIRWKLYYYFRHELGEVFQKKKFYIGQYMTVGYVKYDESNCIEKLLALKNAMKKLRTYDFSYSDTAQR</sequence>
<organism evidence="1">
    <name type="scientific">bioreactor metagenome</name>
    <dbReference type="NCBI Taxonomy" id="1076179"/>
    <lineage>
        <taxon>unclassified sequences</taxon>
        <taxon>metagenomes</taxon>
        <taxon>ecological metagenomes</taxon>
    </lineage>
</organism>
<dbReference type="EMBL" id="VSSQ01066265">
    <property type="protein sequence ID" value="MPN18846.1"/>
    <property type="molecule type" value="Genomic_DNA"/>
</dbReference>
<accession>A0A645FY74</accession>
<reference evidence="1" key="1">
    <citation type="submission" date="2019-08" db="EMBL/GenBank/DDBJ databases">
        <authorList>
            <person name="Kucharzyk K."/>
            <person name="Murdoch R.W."/>
            <person name="Higgins S."/>
            <person name="Loffler F."/>
        </authorList>
    </citation>
    <scope>NUCLEOTIDE SEQUENCE</scope>
</reference>